<name>A0A4Y2BL74_ARAVE</name>
<dbReference type="AlphaFoldDB" id="A0A4Y2BL74"/>
<reference evidence="1 2" key="1">
    <citation type="journal article" date="2019" name="Sci. Rep.">
        <title>Orb-weaving spider Araneus ventricosus genome elucidates the spidroin gene catalogue.</title>
        <authorList>
            <person name="Kono N."/>
            <person name="Nakamura H."/>
            <person name="Ohtoshi R."/>
            <person name="Moran D.A.P."/>
            <person name="Shinohara A."/>
            <person name="Yoshida Y."/>
            <person name="Fujiwara M."/>
            <person name="Mori M."/>
            <person name="Tomita M."/>
            <person name="Arakawa K."/>
        </authorList>
    </citation>
    <scope>NUCLEOTIDE SEQUENCE [LARGE SCALE GENOMIC DNA]</scope>
</reference>
<comment type="caution">
    <text evidence="1">The sequence shown here is derived from an EMBL/GenBank/DDBJ whole genome shotgun (WGS) entry which is preliminary data.</text>
</comment>
<dbReference type="OrthoDB" id="6729334at2759"/>
<keyword evidence="2" id="KW-1185">Reference proteome</keyword>
<organism evidence="1 2">
    <name type="scientific">Araneus ventricosus</name>
    <name type="common">Orbweaver spider</name>
    <name type="synonym">Epeira ventricosa</name>
    <dbReference type="NCBI Taxonomy" id="182803"/>
    <lineage>
        <taxon>Eukaryota</taxon>
        <taxon>Metazoa</taxon>
        <taxon>Ecdysozoa</taxon>
        <taxon>Arthropoda</taxon>
        <taxon>Chelicerata</taxon>
        <taxon>Arachnida</taxon>
        <taxon>Araneae</taxon>
        <taxon>Araneomorphae</taxon>
        <taxon>Entelegynae</taxon>
        <taxon>Araneoidea</taxon>
        <taxon>Araneidae</taxon>
        <taxon>Araneus</taxon>
    </lineage>
</organism>
<accession>A0A4Y2BL74</accession>
<gene>
    <name evidence="1" type="ORF">AVEN_174669_1</name>
</gene>
<dbReference type="EMBL" id="BGPR01000086">
    <property type="protein sequence ID" value="GBL92369.1"/>
    <property type="molecule type" value="Genomic_DNA"/>
</dbReference>
<dbReference type="PANTHER" id="PTHR46114">
    <property type="entry name" value="APPLE DOMAIN-CONTAINING PROTEIN"/>
    <property type="match status" value="1"/>
</dbReference>
<dbReference type="Proteomes" id="UP000499080">
    <property type="component" value="Unassembled WGS sequence"/>
</dbReference>
<proteinExistence type="predicted"/>
<dbReference type="PANTHER" id="PTHR46114:SF1">
    <property type="entry name" value="ZAD DOMAIN-CONTAINING PROTEIN"/>
    <property type="match status" value="1"/>
</dbReference>
<evidence type="ECO:0000313" key="1">
    <source>
        <dbReference type="EMBL" id="GBL92369.1"/>
    </source>
</evidence>
<sequence>MVNFLLGQQIGHTKYPCFLWLWDSRDKTHHWFRKEWPKRENMDVEEKNVITDPLVRREKIIFPPLHIKLGLMKQFVKALDKDGSRFAYIGKKISSVEYGKH</sequence>
<evidence type="ECO:0000313" key="2">
    <source>
        <dbReference type="Proteomes" id="UP000499080"/>
    </source>
</evidence>
<protein>
    <submittedName>
        <fullName evidence="1">Uncharacterized protein</fullName>
    </submittedName>
</protein>